<gene>
    <name evidence="2" type="ORF">H2201_005061</name>
</gene>
<evidence type="ECO:0000313" key="2">
    <source>
        <dbReference type="EMBL" id="KAJ9664840.1"/>
    </source>
</evidence>
<name>A0ABQ9NU43_9PEZI</name>
<accession>A0ABQ9NU43</accession>
<dbReference type="InterPro" id="IPR036052">
    <property type="entry name" value="TrpB-like_PALP_sf"/>
</dbReference>
<dbReference type="NCBIfam" id="NF006058">
    <property type="entry name" value="PRK08206.1"/>
    <property type="match status" value="1"/>
</dbReference>
<evidence type="ECO:0000259" key="1">
    <source>
        <dbReference type="Pfam" id="PF00291"/>
    </source>
</evidence>
<dbReference type="SUPFAM" id="SSF53686">
    <property type="entry name" value="Tryptophan synthase beta subunit-like PLP-dependent enzymes"/>
    <property type="match status" value="1"/>
</dbReference>
<dbReference type="Proteomes" id="UP001172684">
    <property type="component" value="Unassembled WGS sequence"/>
</dbReference>
<dbReference type="PANTHER" id="PTHR42937">
    <property type="match status" value="1"/>
</dbReference>
<proteinExistence type="predicted"/>
<dbReference type="EMBL" id="JAPDRL010000035">
    <property type="protein sequence ID" value="KAJ9664840.1"/>
    <property type="molecule type" value="Genomic_DNA"/>
</dbReference>
<dbReference type="PANTHER" id="PTHR42937:SF1">
    <property type="entry name" value="DIAMINOPROPIONATE AMMONIA-LYASE"/>
    <property type="match status" value="1"/>
</dbReference>
<protein>
    <recommendedName>
        <fullName evidence="1">Tryptophan synthase beta chain-like PALP domain-containing protein</fullName>
    </recommendedName>
</protein>
<reference evidence="2" key="1">
    <citation type="submission" date="2022-10" db="EMBL/GenBank/DDBJ databases">
        <title>Culturing micro-colonial fungi from biological soil crusts in the Mojave desert and describing Neophaeococcomyces mojavensis, and introducing the new genera and species Taxawa tesnikishii.</title>
        <authorList>
            <person name="Kurbessoian T."/>
            <person name="Stajich J.E."/>
        </authorList>
    </citation>
    <scope>NUCLEOTIDE SEQUENCE</scope>
    <source>
        <strain evidence="2">TK_1</strain>
    </source>
</reference>
<evidence type="ECO:0000313" key="3">
    <source>
        <dbReference type="Proteomes" id="UP001172684"/>
    </source>
</evidence>
<organism evidence="2 3">
    <name type="scientific">Coniosporium apollinis</name>
    <dbReference type="NCBI Taxonomy" id="61459"/>
    <lineage>
        <taxon>Eukaryota</taxon>
        <taxon>Fungi</taxon>
        <taxon>Dikarya</taxon>
        <taxon>Ascomycota</taxon>
        <taxon>Pezizomycotina</taxon>
        <taxon>Dothideomycetes</taxon>
        <taxon>Dothideomycetes incertae sedis</taxon>
        <taxon>Coniosporium</taxon>
    </lineage>
</organism>
<feature type="domain" description="Tryptophan synthase beta chain-like PALP" evidence="1">
    <location>
        <begin position="29"/>
        <end position="349"/>
    </location>
</feature>
<dbReference type="Gene3D" id="3.40.50.1100">
    <property type="match status" value="3"/>
</dbReference>
<comment type="caution">
    <text evidence="2">The sequence shown here is derived from an EMBL/GenBank/DDBJ whole genome shotgun (WGS) entry which is preliminary data.</text>
</comment>
<dbReference type="Pfam" id="PF00291">
    <property type="entry name" value="PALP"/>
    <property type="match status" value="1"/>
</dbReference>
<keyword evidence="3" id="KW-1185">Reference proteome</keyword>
<dbReference type="InterPro" id="IPR001926">
    <property type="entry name" value="TrpB-like_PALP"/>
</dbReference>
<sequence>MYQNPAAGRWSSQSTDDPAVAEFHRKLPDYNVTPLVSLPDLAKELGLSHILVKDESHRFGLPAFKILGASWAVYRAVAAKVNLPSTTPLDELSTAANAHGVELVSCTEGNWGRAVARMAKYLSIPATVFVSQNMYKTTLDLIAGEGAKVSVVQGDYDASIQAARDEAGKSNALLVMDTSWPGYEEIPKWVVDGYSTMLLETDRQVHEMTGKDATCAIASVGVGSLAHAVVQHYKTQDRNATVVTVEPETAACLKTSLEAGKIVPIETGHTIMSGMNCGTVSVTAWPFLRDGVDASLTVSDAEAHRDTRYLQNNGVPCGPCGAAPLSALRKLCKEEALGLGPESVVVLFSTEASRPYPEPEST</sequence>